<feature type="transmembrane region" description="Helical" evidence="1">
    <location>
        <begin position="381"/>
        <end position="398"/>
    </location>
</feature>
<keyword evidence="1" id="KW-1133">Transmembrane helix</keyword>
<dbReference type="AlphaFoldDB" id="A0A9D2EMI9"/>
<feature type="transmembrane region" description="Helical" evidence="1">
    <location>
        <begin position="112"/>
        <end position="129"/>
    </location>
</feature>
<protein>
    <submittedName>
        <fullName evidence="2">YfhO family protein</fullName>
    </submittedName>
</protein>
<feature type="transmembrane region" description="Helical" evidence="1">
    <location>
        <begin position="247"/>
        <end position="269"/>
    </location>
</feature>
<dbReference type="Pfam" id="PF09586">
    <property type="entry name" value="YfhO"/>
    <property type="match status" value="1"/>
</dbReference>
<feature type="transmembrane region" description="Helical" evidence="1">
    <location>
        <begin position="21"/>
        <end position="41"/>
    </location>
</feature>
<dbReference type="EMBL" id="DXBR01000085">
    <property type="protein sequence ID" value="HIZ40081.1"/>
    <property type="molecule type" value="Genomic_DNA"/>
</dbReference>
<keyword evidence="1" id="KW-0812">Transmembrane</keyword>
<reference evidence="2" key="1">
    <citation type="journal article" date="2021" name="PeerJ">
        <title>Extensive microbial diversity within the chicken gut microbiome revealed by metagenomics and culture.</title>
        <authorList>
            <person name="Gilroy R."/>
            <person name="Ravi A."/>
            <person name="Getino M."/>
            <person name="Pursley I."/>
            <person name="Horton D.L."/>
            <person name="Alikhan N.F."/>
            <person name="Baker D."/>
            <person name="Gharbi K."/>
            <person name="Hall N."/>
            <person name="Watson M."/>
            <person name="Adriaenssens E.M."/>
            <person name="Foster-Nyarko E."/>
            <person name="Jarju S."/>
            <person name="Secka A."/>
            <person name="Antonio M."/>
            <person name="Oren A."/>
            <person name="Chaudhuri R.R."/>
            <person name="La Ragione R."/>
            <person name="Hildebrand F."/>
            <person name="Pallen M.J."/>
        </authorList>
    </citation>
    <scope>NUCLEOTIDE SEQUENCE</scope>
    <source>
        <strain evidence="2">CHK179-28034</strain>
    </source>
</reference>
<name>A0A9D2EMI9_9FIRM</name>
<evidence type="ECO:0000313" key="2">
    <source>
        <dbReference type="EMBL" id="HIZ40081.1"/>
    </source>
</evidence>
<keyword evidence="1" id="KW-0472">Membrane</keyword>
<dbReference type="InterPro" id="IPR018580">
    <property type="entry name" value="Uncharacterised_YfhO"/>
</dbReference>
<dbReference type="PANTHER" id="PTHR38454:SF1">
    <property type="entry name" value="INTEGRAL MEMBRANE PROTEIN"/>
    <property type="match status" value="1"/>
</dbReference>
<feature type="transmembrane region" description="Helical" evidence="1">
    <location>
        <begin position="193"/>
        <end position="226"/>
    </location>
</feature>
<evidence type="ECO:0000313" key="3">
    <source>
        <dbReference type="Proteomes" id="UP000824049"/>
    </source>
</evidence>
<gene>
    <name evidence="2" type="ORF">H9968_09210</name>
</gene>
<feature type="transmembrane region" description="Helical" evidence="1">
    <location>
        <begin position="324"/>
        <end position="346"/>
    </location>
</feature>
<reference evidence="2" key="2">
    <citation type="submission" date="2021-04" db="EMBL/GenBank/DDBJ databases">
        <authorList>
            <person name="Gilroy R."/>
        </authorList>
    </citation>
    <scope>NUCLEOTIDE SEQUENCE</scope>
    <source>
        <strain evidence="2">CHK179-28034</strain>
    </source>
</reference>
<comment type="caution">
    <text evidence="2">The sequence shown here is derived from an EMBL/GenBank/DDBJ whole genome shotgun (WGS) entry which is preliminary data.</text>
</comment>
<dbReference type="PANTHER" id="PTHR38454">
    <property type="entry name" value="INTEGRAL MEMBRANE PROTEIN-RELATED"/>
    <property type="match status" value="1"/>
</dbReference>
<proteinExistence type="predicted"/>
<feature type="transmembrane region" description="Helical" evidence="1">
    <location>
        <begin position="135"/>
        <end position="155"/>
    </location>
</feature>
<sequence length="890" mass="101617">MKGQPWIERNKNRKYLSVLPPLLLLLLTVFFCWLFCLRFGVFGSKIDWISQHSVIPDYFRQQFYDTGNFFPEFAANLGAGQNIYHYSYYGLYSPVILVSYLLPFVKMSDYMMAAQFVCLASSVILMYIWLQKQQFRRSICFGTAVLFLLAAPMIFHSYNQIMFVNYMPFLCMGLLSVDRYFQSEAGGRKKGGLLILSVFLMIMTSFYFSIGGMLVLGVYAVHRYLLECDRQGLRITVLDFIKEGVGFAARLILAVMMSGVLLIPTLYALTGRGSGTNDISWKELLIPQFHIKEFCYTPYGLGLTTLAFTVLLSVLFFKKRHNKILAGSSLILLLIPMFSWMLNGGLYIRDKALIPFLPVLCYLIALYLHTMEKVRKTKTELYWYICPYILTIILIVLQREQIGANWQFLLFMADAVFMLLCFCIFCKKRNALVILTPAICFLILFGTVCHQKMDRAIDTEYYKALTDKEIGSLIKETLDGETGMYRTEQAGSSDENGANINRIWTEQQYISSMYSSGYHQGYDSFRKETFQLEQPFRNCLMQSFSYNPVFQRLMGIKYILSKKDISGYEKVGEQGDWNVYENKSVSPVIYSTDRVMTASEYEKLEFPYNQLALLYYAVANNNVAADEGKESYIGVQEEIRKDGNIQDIFDEFVSGISESSWLKKSSGRIDISAEEEKKISVSVPQEENSQGKQDDGRQNVIFIQFKVKNLHPNQDMSIQVGDVKNTLTAKCHYYYNDNTTFSFAVPLEEGQEAVEISFKKGEYQLSDMQVYQGSLPAQSGLYQSELSLDKDKTKGNVISGEITVTKAGYLVTTIPYENNFTVYVDGKKTETKEVNTAFLGCLIEEGTHSIEIVYHAPGLSAGKAMSLSGWLLFALLSGIQEWRKRREPAV</sequence>
<feature type="transmembrane region" description="Helical" evidence="1">
    <location>
        <begin position="299"/>
        <end position="317"/>
    </location>
</feature>
<evidence type="ECO:0000256" key="1">
    <source>
        <dbReference type="SAM" id="Phobius"/>
    </source>
</evidence>
<organism evidence="2 3">
    <name type="scientific">Candidatus Anaerobutyricum stercoris</name>
    <dbReference type="NCBI Taxonomy" id="2838457"/>
    <lineage>
        <taxon>Bacteria</taxon>
        <taxon>Bacillati</taxon>
        <taxon>Bacillota</taxon>
        <taxon>Clostridia</taxon>
        <taxon>Lachnospirales</taxon>
        <taxon>Lachnospiraceae</taxon>
        <taxon>Anaerobutyricum</taxon>
    </lineage>
</organism>
<feature type="transmembrane region" description="Helical" evidence="1">
    <location>
        <begin position="352"/>
        <end position="369"/>
    </location>
</feature>
<accession>A0A9D2EMI9</accession>
<feature type="transmembrane region" description="Helical" evidence="1">
    <location>
        <begin position="86"/>
        <end position="105"/>
    </location>
</feature>
<feature type="transmembrane region" description="Helical" evidence="1">
    <location>
        <begin position="432"/>
        <end position="448"/>
    </location>
</feature>
<feature type="transmembrane region" description="Helical" evidence="1">
    <location>
        <begin position="404"/>
        <end position="425"/>
    </location>
</feature>
<dbReference type="Proteomes" id="UP000824049">
    <property type="component" value="Unassembled WGS sequence"/>
</dbReference>